<proteinExistence type="predicted"/>
<organism evidence="1">
    <name type="scientific">marine sediment metagenome</name>
    <dbReference type="NCBI Taxonomy" id="412755"/>
    <lineage>
        <taxon>unclassified sequences</taxon>
        <taxon>metagenomes</taxon>
        <taxon>ecological metagenomes</taxon>
    </lineage>
</organism>
<comment type="caution">
    <text evidence="1">The sequence shown here is derived from an EMBL/GenBank/DDBJ whole genome shotgun (WGS) entry which is preliminary data.</text>
</comment>
<name>A0A0F9URK0_9ZZZZ</name>
<protein>
    <submittedName>
        <fullName evidence="1">Uncharacterized protein</fullName>
    </submittedName>
</protein>
<dbReference type="AlphaFoldDB" id="A0A0F9URK0"/>
<reference evidence="1" key="1">
    <citation type="journal article" date="2015" name="Nature">
        <title>Complex archaea that bridge the gap between prokaryotes and eukaryotes.</title>
        <authorList>
            <person name="Spang A."/>
            <person name="Saw J.H."/>
            <person name="Jorgensen S.L."/>
            <person name="Zaremba-Niedzwiedzka K."/>
            <person name="Martijn J."/>
            <person name="Lind A.E."/>
            <person name="van Eijk R."/>
            <person name="Schleper C."/>
            <person name="Guy L."/>
            <person name="Ettema T.J."/>
        </authorList>
    </citation>
    <scope>NUCLEOTIDE SEQUENCE</scope>
</reference>
<sequence>MRRKKRYYVARGVGENRCYVIKNNDIVFENYLEGVRIGRIIQYASFLRKRDADRFANSVNKF</sequence>
<dbReference type="EMBL" id="LAZR01000113">
    <property type="protein sequence ID" value="KKN90147.1"/>
    <property type="molecule type" value="Genomic_DNA"/>
</dbReference>
<accession>A0A0F9URK0</accession>
<evidence type="ECO:0000313" key="1">
    <source>
        <dbReference type="EMBL" id="KKN90147.1"/>
    </source>
</evidence>
<gene>
    <name evidence="1" type="ORF">LCGC14_0232630</name>
</gene>